<evidence type="ECO:0000313" key="2">
    <source>
        <dbReference type="EMBL" id="MDT0686442.1"/>
    </source>
</evidence>
<keyword evidence="1" id="KW-1133">Transmembrane helix</keyword>
<protein>
    <submittedName>
        <fullName evidence="2">Uncharacterized protein</fullName>
    </submittedName>
</protein>
<sequence length="104" mass="10949">MNDAVIKTGEKLVARGSDLAAMGGKLIAKATAFKVGKTLATRGGVIGVGIAAAAGVGYLAYKYMETNSDEINEKKAKFKNKLKKKKKDLSGNYKGVKGDKKIVV</sequence>
<keyword evidence="1" id="KW-0812">Transmembrane</keyword>
<dbReference type="RefSeq" id="WP_311499764.1">
    <property type="nucleotide sequence ID" value="NZ_JAVRHN010000005.1"/>
</dbReference>
<gene>
    <name evidence="2" type="ORF">RM541_08695</name>
</gene>
<evidence type="ECO:0000313" key="3">
    <source>
        <dbReference type="Proteomes" id="UP001253848"/>
    </source>
</evidence>
<organism evidence="2 3">
    <name type="scientific">Autumnicola psychrophila</name>
    <dbReference type="NCBI Taxonomy" id="3075592"/>
    <lineage>
        <taxon>Bacteria</taxon>
        <taxon>Pseudomonadati</taxon>
        <taxon>Bacteroidota</taxon>
        <taxon>Flavobacteriia</taxon>
        <taxon>Flavobacteriales</taxon>
        <taxon>Flavobacteriaceae</taxon>
        <taxon>Autumnicola</taxon>
    </lineage>
</organism>
<evidence type="ECO:0000256" key="1">
    <source>
        <dbReference type="SAM" id="Phobius"/>
    </source>
</evidence>
<name>A0ABU3DTM9_9FLAO</name>
<dbReference type="EMBL" id="JAVRHN010000005">
    <property type="protein sequence ID" value="MDT0686442.1"/>
    <property type="molecule type" value="Genomic_DNA"/>
</dbReference>
<keyword evidence="3" id="KW-1185">Reference proteome</keyword>
<reference evidence="2 3" key="1">
    <citation type="submission" date="2023-09" db="EMBL/GenBank/DDBJ databases">
        <authorList>
            <person name="Rey-Velasco X."/>
        </authorList>
    </citation>
    <scope>NUCLEOTIDE SEQUENCE [LARGE SCALE GENOMIC DNA]</scope>
    <source>
        <strain evidence="2 3">F225</strain>
    </source>
</reference>
<accession>A0ABU3DTM9</accession>
<comment type="caution">
    <text evidence="2">The sequence shown here is derived from an EMBL/GenBank/DDBJ whole genome shotgun (WGS) entry which is preliminary data.</text>
</comment>
<dbReference type="Proteomes" id="UP001253848">
    <property type="component" value="Unassembled WGS sequence"/>
</dbReference>
<feature type="transmembrane region" description="Helical" evidence="1">
    <location>
        <begin position="43"/>
        <end position="61"/>
    </location>
</feature>
<keyword evidence="1" id="KW-0472">Membrane</keyword>
<proteinExistence type="predicted"/>